<comment type="similarity">
    <text evidence="2 8">Belongs to the nitroreductase family.</text>
</comment>
<dbReference type="PIRSF" id="PIRSF000232">
    <property type="entry name" value="YdjA"/>
    <property type="match status" value="1"/>
</dbReference>
<evidence type="ECO:0000256" key="6">
    <source>
        <dbReference type="ARBA" id="ARBA00023002"/>
    </source>
</evidence>
<sequence>MNEQTMLQTIIKERRTIRDFIDRPVPLTLIQELLNIAVWAPNHGLREPWRFVMFEGEGKDVLINGSLESLSNNLGENYKEKLKQYISKVPLIISVILPRDSNERVWEEDICAAASMIQNFQLLTWEKEIGVLWKTGEILSHPTIRKVHEVKENEKIIGMLFLGYFDKTPKKMKRKRFEELTTFVTKK</sequence>
<keyword evidence="3 8" id="KW-0285">Flavoprotein</keyword>
<organism evidence="10 11">
    <name type="scientific">Bacillus spongiae</name>
    <dbReference type="NCBI Taxonomy" id="2683610"/>
    <lineage>
        <taxon>Bacteria</taxon>
        <taxon>Bacillati</taxon>
        <taxon>Bacillota</taxon>
        <taxon>Bacilli</taxon>
        <taxon>Bacillales</taxon>
        <taxon>Bacillaceae</taxon>
        <taxon>Bacillus</taxon>
    </lineage>
</organism>
<evidence type="ECO:0000256" key="3">
    <source>
        <dbReference type="ARBA" id="ARBA00022630"/>
    </source>
</evidence>
<dbReference type="RefSeq" id="WP_336585434.1">
    <property type="nucleotide sequence ID" value="NZ_JBBAXC010000002.1"/>
</dbReference>
<dbReference type="EMBL" id="JBBAXC010000002">
    <property type="protein sequence ID" value="MEI5906008.1"/>
    <property type="molecule type" value="Genomic_DNA"/>
</dbReference>
<keyword evidence="6 8" id="KW-0560">Oxidoreductase</keyword>
<accession>A0ABU8H9L2</accession>
<evidence type="ECO:0000259" key="9">
    <source>
        <dbReference type="Pfam" id="PF00881"/>
    </source>
</evidence>
<gene>
    <name evidence="10" type="ORF">WAK64_02855</name>
</gene>
<keyword evidence="4 8" id="KW-0288">FMN</keyword>
<keyword evidence="7 8" id="KW-0520">NAD</keyword>
<dbReference type="InterPro" id="IPR029479">
    <property type="entry name" value="Nitroreductase"/>
</dbReference>
<dbReference type="SUPFAM" id="SSF55469">
    <property type="entry name" value="FMN-dependent nitroreductase-like"/>
    <property type="match status" value="1"/>
</dbReference>
<dbReference type="Gene3D" id="3.40.109.10">
    <property type="entry name" value="NADH Oxidase"/>
    <property type="match status" value="1"/>
</dbReference>
<evidence type="ECO:0000256" key="8">
    <source>
        <dbReference type="PIRNR" id="PIRNR000232"/>
    </source>
</evidence>
<keyword evidence="5 8" id="KW-0521">NADP</keyword>
<comment type="cofactor">
    <cofactor evidence="1 8">
        <name>FMN</name>
        <dbReference type="ChEBI" id="CHEBI:58210"/>
    </cofactor>
</comment>
<dbReference type="EC" id="1.-.-.-" evidence="8"/>
<comment type="caution">
    <text evidence="10">The sequence shown here is derived from an EMBL/GenBank/DDBJ whole genome shotgun (WGS) entry which is preliminary data.</text>
</comment>
<evidence type="ECO:0000313" key="11">
    <source>
        <dbReference type="Proteomes" id="UP001312865"/>
    </source>
</evidence>
<dbReference type="PANTHER" id="PTHR43821">
    <property type="entry name" value="NAD(P)H NITROREDUCTASE YDJA-RELATED"/>
    <property type="match status" value="1"/>
</dbReference>
<dbReference type="InterPro" id="IPR052530">
    <property type="entry name" value="NAD(P)H_nitroreductase"/>
</dbReference>
<dbReference type="CDD" id="cd02135">
    <property type="entry name" value="YdjA-like"/>
    <property type="match status" value="1"/>
</dbReference>
<feature type="domain" description="Nitroreductase" evidence="9">
    <location>
        <begin position="11"/>
        <end position="164"/>
    </location>
</feature>
<evidence type="ECO:0000256" key="2">
    <source>
        <dbReference type="ARBA" id="ARBA00007118"/>
    </source>
</evidence>
<dbReference type="InterPro" id="IPR026021">
    <property type="entry name" value="YdjA-like"/>
</dbReference>
<protein>
    <recommendedName>
        <fullName evidence="8">Putative NAD(P)H nitroreductase</fullName>
        <ecNumber evidence="8">1.-.-.-</ecNumber>
    </recommendedName>
</protein>
<dbReference type="PANTHER" id="PTHR43821:SF1">
    <property type="entry name" value="NAD(P)H NITROREDUCTASE YDJA-RELATED"/>
    <property type="match status" value="1"/>
</dbReference>
<evidence type="ECO:0000256" key="7">
    <source>
        <dbReference type="ARBA" id="ARBA00023027"/>
    </source>
</evidence>
<evidence type="ECO:0000256" key="5">
    <source>
        <dbReference type="ARBA" id="ARBA00022857"/>
    </source>
</evidence>
<evidence type="ECO:0000256" key="4">
    <source>
        <dbReference type="ARBA" id="ARBA00022643"/>
    </source>
</evidence>
<evidence type="ECO:0000313" key="10">
    <source>
        <dbReference type="EMBL" id="MEI5906008.1"/>
    </source>
</evidence>
<name>A0ABU8H9L2_9BACI</name>
<proteinExistence type="inferred from homology"/>
<dbReference type="Proteomes" id="UP001312865">
    <property type="component" value="Unassembled WGS sequence"/>
</dbReference>
<reference evidence="10 11" key="1">
    <citation type="journal article" date="2018" name="J. Microbiol.">
        <title>Bacillus spongiae sp. nov., isolated from sponge of Jeju Island.</title>
        <authorList>
            <person name="Lee G.E."/>
            <person name="Im W.T."/>
            <person name="Park J.S."/>
        </authorList>
    </citation>
    <scope>NUCLEOTIDE SEQUENCE [LARGE SCALE GENOMIC DNA]</scope>
    <source>
        <strain evidence="10 11">135PIL107-10</strain>
    </source>
</reference>
<dbReference type="Pfam" id="PF00881">
    <property type="entry name" value="Nitroreductase"/>
    <property type="match status" value="1"/>
</dbReference>
<keyword evidence="11" id="KW-1185">Reference proteome</keyword>
<evidence type="ECO:0000256" key="1">
    <source>
        <dbReference type="ARBA" id="ARBA00001917"/>
    </source>
</evidence>
<dbReference type="InterPro" id="IPR000415">
    <property type="entry name" value="Nitroreductase-like"/>
</dbReference>